<feature type="region of interest" description="Disordered" evidence="1">
    <location>
        <begin position="335"/>
        <end position="437"/>
    </location>
</feature>
<feature type="compositionally biased region" description="Acidic residues" evidence="1">
    <location>
        <begin position="393"/>
        <end position="405"/>
    </location>
</feature>
<dbReference type="RefSeq" id="WP_163888445.1">
    <property type="nucleotide sequence ID" value="NZ_BLLB01000002.1"/>
</dbReference>
<sequence>MAEAFDVPSRLADGRPAVDILQQYVWACRQLGYQHPDMTLHPGQLRDWYGSEDGMDLAVLHSDQLALQAAAEASQDALAVQDRQLTALAEAWQGAGAEASRGFLQRHREAAVAAATAVRTAAEAVGALRECLWQAVDTKVEAVVTIENATQAQRADWLAAASTVTTGAGDRATAAEMIDQAVKPFVDNEVRNQALTALRTAMSSVADAYQRATAEMVAERTPAFEVPGDLGPRWSAPPATVCDDRPRCEDSVAPAPAPAAWTAPAAATVPAPAAAVPSGVAEQSTPPVAPVPAAPSMPPTPPLAGMGTGMPDLGGGLSGLGQQFADTLGGLLGGGGLDGAVPDPPELDVPDLEDTVDDEGPEEEAEEEADEEVEEADIVGDEPVEETVIAAEPEADECAEPEEVFAEPPPAPTAAPPPAEPLPPVDMPPADPVAAEQTPCAIAADELPQVGDLPAAAVNEPGAG</sequence>
<evidence type="ECO:0000313" key="2">
    <source>
        <dbReference type="EMBL" id="GFH01704.1"/>
    </source>
</evidence>
<protein>
    <submittedName>
        <fullName evidence="2">Uncharacterized protein</fullName>
    </submittedName>
</protein>
<name>A0A7I9ZL55_9MYCO</name>
<reference evidence="2 3" key="1">
    <citation type="journal article" date="2019" name="Emerg. Microbes Infect.">
        <title>Comprehensive subspecies identification of 175 nontuberculous mycobacteria species based on 7547 genomic profiles.</title>
        <authorList>
            <person name="Matsumoto Y."/>
            <person name="Kinjo T."/>
            <person name="Motooka D."/>
            <person name="Nabeya D."/>
            <person name="Jung N."/>
            <person name="Uechi K."/>
            <person name="Horii T."/>
            <person name="Iida T."/>
            <person name="Fujita J."/>
            <person name="Nakamura S."/>
        </authorList>
    </citation>
    <scope>NUCLEOTIDE SEQUENCE [LARGE SCALE GENOMIC DNA]</scope>
    <source>
        <strain evidence="2 3">JCM 30996</strain>
    </source>
</reference>
<evidence type="ECO:0000313" key="3">
    <source>
        <dbReference type="Proteomes" id="UP000465304"/>
    </source>
</evidence>
<gene>
    <name evidence="2" type="ORF">MHIP_21870</name>
</gene>
<comment type="caution">
    <text evidence="2">The sequence shown here is derived from an EMBL/GenBank/DDBJ whole genome shotgun (WGS) entry which is preliminary data.</text>
</comment>
<proteinExistence type="predicted"/>
<feature type="compositionally biased region" description="Acidic residues" evidence="1">
    <location>
        <begin position="345"/>
        <end position="385"/>
    </location>
</feature>
<organism evidence="2 3">
    <name type="scientific">Mycolicibacterium hippocampi</name>
    <dbReference type="NCBI Taxonomy" id="659824"/>
    <lineage>
        <taxon>Bacteria</taxon>
        <taxon>Bacillati</taxon>
        <taxon>Actinomycetota</taxon>
        <taxon>Actinomycetes</taxon>
        <taxon>Mycobacteriales</taxon>
        <taxon>Mycobacteriaceae</taxon>
        <taxon>Mycolicibacterium</taxon>
    </lineage>
</organism>
<dbReference type="Proteomes" id="UP000465304">
    <property type="component" value="Unassembled WGS sequence"/>
</dbReference>
<dbReference type="EMBL" id="BLLB01000002">
    <property type="protein sequence ID" value="GFH01704.1"/>
    <property type="molecule type" value="Genomic_DNA"/>
</dbReference>
<dbReference type="AlphaFoldDB" id="A0A7I9ZL55"/>
<feature type="compositionally biased region" description="Pro residues" evidence="1">
    <location>
        <begin position="407"/>
        <end position="431"/>
    </location>
</feature>
<evidence type="ECO:0000256" key="1">
    <source>
        <dbReference type="SAM" id="MobiDB-lite"/>
    </source>
</evidence>
<accession>A0A7I9ZL55</accession>
<keyword evidence="3" id="KW-1185">Reference proteome</keyword>